<evidence type="ECO:0000313" key="1">
    <source>
        <dbReference type="EMBL" id="GKV11986.1"/>
    </source>
</evidence>
<reference evidence="1 2" key="1">
    <citation type="journal article" date="2021" name="Commun. Biol.">
        <title>The genome of Shorea leprosula (Dipterocarpaceae) highlights the ecological relevance of drought in aseasonal tropical rainforests.</title>
        <authorList>
            <person name="Ng K.K.S."/>
            <person name="Kobayashi M.J."/>
            <person name="Fawcett J.A."/>
            <person name="Hatakeyama M."/>
            <person name="Paape T."/>
            <person name="Ng C.H."/>
            <person name="Ang C.C."/>
            <person name="Tnah L.H."/>
            <person name="Lee C.T."/>
            <person name="Nishiyama T."/>
            <person name="Sese J."/>
            <person name="O'Brien M.J."/>
            <person name="Copetti D."/>
            <person name="Mohd Noor M.I."/>
            <person name="Ong R.C."/>
            <person name="Putra M."/>
            <person name="Sireger I.Z."/>
            <person name="Indrioko S."/>
            <person name="Kosugi Y."/>
            <person name="Izuno A."/>
            <person name="Isagi Y."/>
            <person name="Lee S.L."/>
            <person name="Shimizu K.K."/>
        </authorList>
    </citation>
    <scope>NUCLEOTIDE SEQUENCE [LARGE SCALE GENOMIC DNA]</scope>
    <source>
        <strain evidence="1">214</strain>
    </source>
</reference>
<accession>A0AAV5JHR7</accession>
<proteinExistence type="predicted"/>
<gene>
    <name evidence="1" type="ORF">SLEP1_g23192</name>
</gene>
<keyword evidence="2" id="KW-1185">Reference proteome</keyword>
<dbReference type="EMBL" id="BPVZ01000035">
    <property type="protein sequence ID" value="GKV11986.1"/>
    <property type="molecule type" value="Genomic_DNA"/>
</dbReference>
<name>A0AAV5JHR7_9ROSI</name>
<evidence type="ECO:0000313" key="2">
    <source>
        <dbReference type="Proteomes" id="UP001054252"/>
    </source>
</evidence>
<comment type="caution">
    <text evidence="1">The sequence shown here is derived from an EMBL/GenBank/DDBJ whole genome shotgun (WGS) entry which is preliminary data.</text>
</comment>
<dbReference type="AlphaFoldDB" id="A0AAV5JHR7"/>
<dbReference type="Proteomes" id="UP001054252">
    <property type="component" value="Unassembled WGS sequence"/>
</dbReference>
<protein>
    <submittedName>
        <fullName evidence="1">Uncharacterized protein</fullName>
    </submittedName>
</protein>
<sequence length="39" mass="4567">MPFSPFAYHFLHYPHFGETKGDSLNVKRNDYLGKKLAHC</sequence>
<organism evidence="1 2">
    <name type="scientific">Rubroshorea leprosula</name>
    <dbReference type="NCBI Taxonomy" id="152421"/>
    <lineage>
        <taxon>Eukaryota</taxon>
        <taxon>Viridiplantae</taxon>
        <taxon>Streptophyta</taxon>
        <taxon>Embryophyta</taxon>
        <taxon>Tracheophyta</taxon>
        <taxon>Spermatophyta</taxon>
        <taxon>Magnoliopsida</taxon>
        <taxon>eudicotyledons</taxon>
        <taxon>Gunneridae</taxon>
        <taxon>Pentapetalae</taxon>
        <taxon>rosids</taxon>
        <taxon>malvids</taxon>
        <taxon>Malvales</taxon>
        <taxon>Dipterocarpaceae</taxon>
        <taxon>Rubroshorea</taxon>
    </lineage>
</organism>